<dbReference type="OrthoDB" id="8481750at2"/>
<gene>
    <name evidence="1" type="ORF">SAMN04488047_11370</name>
</gene>
<dbReference type="EMBL" id="FOXA01000013">
    <property type="protein sequence ID" value="SFP81187.1"/>
    <property type="molecule type" value="Genomic_DNA"/>
</dbReference>
<evidence type="ECO:0000313" key="2">
    <source>
        <dbReference type="Proteomes" id="UP000199356"/>
    </source>
</evidence>
<accession>A0A1I5TES6</accession>
<dbReference type="SUPFAM" id="SSF50346">
    <property type="entry name" value="PRC-barrel domain"/>
    <property type="match status" value="1"/>
</dbReference>
<dbReference type="InterPro" id="IPR011033">
    <property type="entry name" value="PRC_barrel-like_sf"/>
</dbReference>
<organism evidence="1 2">
    <name type="scientific">Tranquillimonas alkanivorans</name>
    <dbReference type="NCBI Taxonomy" id="441119"/>
    <lineage>
        <taxon>Bacteria</taxon>
        <taxon>Pseudomonadati</taxon>
        <taxon>Pseudomonadota</taxon>
        <taxon>Alphaproteobacteria</taxon>
        <taxon>Rhodobacterales</taxon>
        <taxon>Roseobacteraceae</taxon>
        <taxon>Tranquillimonas</taxon>
    </lineage>
</organism>
<dbReference type="Proteomes" id="UP000199356">
    <property type="component" value="Unassembled WGS sequence"/>
</dbReference>
<reference evidence="1 2" key="1">
    <citation type="submission" date="2016-10" db="EMBL/GenBank/DDBJ databases">
        <authorList>
            <person name="de Groot N.N."/>
        </authorList>
    </citation>
    <scope>NUCLEOTIDE SEQUENCE [LARGE SCALE GENOMIC DNA]</scope>
    <source>
        <strain evidence="1 2">DSM 19547</strain>
    </source>
</reference>
<dbReference type="STRING" id="441119.SAMN04488047_11370"/>
<proteinExistence type="predicted"/>
<dbReference type="RefSeq" id="WP_093423770.1">
    <property type="nucleotide sequence ID" value="NZ_FOXA01000013.1"/>
</dbReference>
<dbReference type="Gene3D" id="2.30.30.240">
    <property type="entry name" value="PRC-barrel domain"/>
    <property type="match status" value="1"/>
</dbReference>
<protein>
    <submittedName>
        <fullName evidence="1">PRC-barrel domain-containing protein</fullName>
    </submittedName>
</protein>
<keyword evidence="2" id="KW-1185">Reference proteome</keyword>
<dbReference type="AlphaFoldDB" id="A0A1I5TES6"/>
<evidence type="ECO:0000313" key="1">
    <source>
        <dbReference type="EMBL" id="SFP81187.1"/>
    </source>
</evidence>
<name>A0A1I5TES6_9RHOB</name>
<sequence length="135" mass="13633">MLRFVLPALVLPALTVALDLPDLPDTLETPEELGAAAETLAGTAADRVLVAGLIGSELAGPSGKALGTVENLVMLPGGRIVAALVEMPDGTRIAVPFQAVKIAGAAETARASVPFDAEELRDLPALADLATALDG</sequence>